<keyword evidence="5" id="KW-0698">rRNA processing</keyword>
<evidence type="ECO:0000256" key="6">
    <source>
        <dbReference type="ARBA" id="ARBA00022835"/>
    </source>
</evidence>
<dbReference type="InterPro" id="IPR027408">
    <property type="entry name" value="PNPase/RNase_PH_dom_sf"/>
</dbReference>
<dbReference type="PANTHER" id="PTHR11097">
    <property type="entry name" value="EXOSOME COMPLEX EXONUCLEASE RIBOSOMAL RNA PROCESSING PROTEIN"/>
    <property type="match status" value="1"/>
</dbReference>
<dbReference type="InterPro" id="IPR020568">
    <property type="entry name" value="Ribosomal_Su5_D2-typ_SF"/>
</dbReference>
<keyword evidence="6" id="KW-0271">Exosome</keyword>
<evidence type="ECO:0000256" key="2">
    <source>
        <dbReference type="ARBA" id="ARBA00004604"/>
    </source>
</evidence>
<feature type="domain" description="Exoribonuclease phosphorolytic" evidence="11">
    <location>
        <begin position="1056"/>
        <end position="1189"/>
    </location>
</feature>
<dbReference type="SUPFAM" id="SSF54211">
    <property type="entry name" value="Ribosomal protein S5 domain 2-like"/>
    <property type="match status" value="1"/>
</dbReference>
<evidence type="ECO:0000259" key="12">
    <source>
        <dbReference type="Pfam" id="PF03725"/>
    </source>
</evidence>
<dbReference type="GO" id="GO:0071028">
    <property type="term" value="P:nuclear mRNA surveillance"/>
    <property type="evidence" value="ECO:0007669"/>
    <property type="project" value="TreeGrafter"/>
</dbReference>
<dbReference type="GO" id="GO:0034473">
    <property type="term" value="P:U1 snRNA 3'-end processing"/>
    <property type="evidence" value="ECO:0007669"/>
    <property type="project" value="TreeGrafter"/>
</dbReference>
<dbReference type="GO" id="GO:0000177">
    <property type="term" value="C:cytoplasmic exosome (RNase complex)"/>
    <property type="evidence" value="ECO:0007669"/>
    <property type="project" value="TreeGrafter"/>
</dbReference>
<keyword evidence="7" id="KW-0694">RNA-binding</keyword>
<evidence type="ECO:0000256" key="10">
    <source>
        <dbReference type="SAM" id="MobiDB-lite"/>
    </source>
</evidence>
<keyword evidence="14" id="KW-1185">Reference proteome</keyword>
<protein>
    <recommendedName>
        <fullName evidence="9">Ribosomal RNA-processing protein 43</fullName>
    </recommendedName>
</protein>
<dbReference type="GO" id="GO:0071038">
    <property type="term" value="P:TRAMP-dependent tRNA surveillance pathway"/>
    <property type="evidence" value="ECO:0007669"/>
    <property type="project" value="TreeGrafter"/>
</dbReference>
<proteinExistence type="inferred from homology"/>
<dbReference type="SUPFAM" id="SSF55666">
    <property type="entry name" value="Ribonuclease PH domain 2-like"/>
    <property type="match status" value="1"/>
</dbReference>
<keyword evidence="8" id="KW-0539">Nucleus</keyword>
<dbReference type="Pfam" id="PF14441">
    <property type="entry name" value="OTT_1508_deam"/>
    <property type="match status" value="1"/>
</dbReference>
<dbReference type="FunFam" id="3.30.230.70:FF:000017">
    <property type="entry name" value="Exosome complex component Rrp42"/>
    <property type="match status" value="1"/>
</dbReference>
<dbReference type="GO" id="GO:0034475">
    <property type="term" value="P:U4 snRNA 3'-end processing"/>
    <property type="evidence" value="ECO:0007669"/>
    <property type="project" value="TreeGrafter"/>
</dbReference>
<dbReference type="GO" id="GO:0016075">
    <property type="term" value="P:rRNA catabolic process"/>
    <property type="evidence" value="ECO:0007669"/>
    <property type="project" value="TreeGrafter"/>
</dbReference>
<dbReference type="CDD" id="cd11369">
    <property type="entry name" value="RNase_PH_RRP43"/>
    <property type="match status" value="1"/>
</dbReference>
<feature type="region of interest" description="Disordered" evidence="10">
    <location>
        <begin position="419"/>
        <end position="492"/>
    </location>
</feature>
<dbReference type="GO" id="GO:0000176">
    <property type="term" value="C:nuclear exosome (RNase complex)"/>
    <property type="evidence" value="ECO:0007669"/>
    <property type="project" value="TreeGrafter"/>
</dbReference>
<feature type="domain" description="Exoribonuclease phosphorolytic" evidence="12">
    <location>
        <begin position="1216"/>
        <end position="1281"/>
    </location>
</feature>
<name>A0A9P7G6A4_9AGAR</name>
<dbReference type="GO" id="GO:0034476">
    <property type="term" value="P:U5 snRNA 3'-end processing"/>
    <property type="evidence" value="ECO:0007669"/>
    <property type="project" value="TreeGrafter"/>
</dbReference>
<evidence type="ECO:0000256" key="5">
    <source>
        <dbReference type="ARBA" id="ARBA00022552"/>
    </source>
</evidence>
<reference evidence="13" key="1">
    <citation type="submission" date="2020-07" db="EMBL/GenBank/DDBJ databases">
        <authorList>
            <person name="Nieuwenhuis M."/>
            <person name="Van De Peppel L.J.J."/>
        </authorList>
    </citation>
    <scope>NUCLEOTIDE SEQUENCE</scope>
    <source>
        <strain evidence="13">AP01</strain>
        <tissue evidence="13">Mycelium</tissue>
    </source>
</reference>
<dbReference type="InterPro" id="IPR036345">
    <property type="entry name" value="ExoRNase_PH_dom2_sf"/>
</dbReference>
<dbReference type="EMBL" id="JABCKV010000058">
    <property type="protein sequence ID" value="KAG5644807.1"/>
    <property type="molecule type" value="Genomic_DNA"/>
</dbReference>
<dbReference type="GO" id="GO:0000467">
    <property type="term" value="P:exonucleolytic trimming to generate mature 3'-end of 5.8S rRNA from tricistronic rRNA transcript (SSU-rRNA, 5.8S rRNA, LSU-rRNA)"/>
    <property type="evidence" value="ECO:0007669"/>
    <property type="project" value="TreeGrafter"/>
</dbReference>
<evidence type="ECO:0000256" key="9">
    <source>
        <dbReference type="ARBA" id="ARBA00030617"/>
    </source>
</evidence>
<dbReference type="GO" id="GO:0071035">
    <property type="term" value="P:nuclear polyadenylation-dependent rRNA catabolic process"/>
    <property type="evidence" value="ECO:0007669"/>
    <property type="project" value="TreeGrafter"/>
</dbReference>
<accession>A0A9P7G6A4</accession>
<dbReference type="InterPro" id="IPR027796">
    <property type="entry name" value="OTT_1508_deam-like"/>
</dbReference>
<dbReference type="OrthoDB" id="45882at2759"/>
<dbReference type="InterPro" id="IPR015847">
    <property type="entry name" value="ExoRNase_PH_dom2"/>
</dbReference>
<evidence type="ECO:0000256" key="1">
    <source>
        <dbReference type="ARBA" id="ARBA00004496"/>
    </source>
</evidence>
<feature type="compositionally biased region" description="Low complexity" evidence="10">
    <location>
        <begin position="419"/>
        <end position="437"/>
    </location>
</feature>
<comment type="similarity">
    <text evidence="3">Belongs to the RNase PH family.</text>
</comment>
<dbReference type="Pfam" id="PF01138">
    <property type="entry name" value="RNase_PH"/>
    <property type="match status" value="1"/>
</dbReference>
<comment type="caution">
    <text evidence="13">The sequence shown here is derived from an EMBL/GenBank/DDBJ whole genome shotgun (WGS) entry which is preliminary data.</text>
</comment>
<dbReference type="Proteomes" id="UP000775547">
    <property type="component" value="Unassembled WGS sequence"/>
</dbReference>
<dbReference type="PANTHER" id="PTHR11097:SF9">
    <property type="entry name" value="EXOSOME COMPLEX COMPONENT RRP43"/>
    <property type="match status" value="1"/>
</dbReference>
<comment type="subcellular location">
    <subcellularLocation>
        <location evidence="1">Cytoplasm</location>
    </subcellularLocation>
    <subcellularLocation>
        <location evidence="2">Nucleus</location>
        <location evidence="2">Nucleolus</location>
    </subcellularLocation>
</comment>
<dbReference type="InterPro" id="IPR050590">
    <property type="entry name" value="Exosome_comp_Rrp42_subfam"/>
</dbReference>
<keyword evidence="4" id="KW-0963">Cytoplasm</keyword>
<dbReference type="Gene3D" id="3.30.230.70">
    <property type="entry name" value="GHMP Kinase, N-terminal domain"/>
    <property type="match status" value="1"/>
</dbReference>
<dbReference type="GO" id="GO:0035925">
    <property type="term" value="F:mRNA 3'-UTR AU-rich region binding"/>
    <property type="evidence" value="ECO:0007669"/>
    <property type="project" value="TreeGrafter"/>
</dbReference>
<evidence type="ECO:0000313" key="14">
    <source>
        <dbReference type="Proteomes" id="UP000775547"/>
    </source>
</evidence>
<evidence type="ECO:0000313" key="13">
    <source>
        <dbReference type="EMBL" id="KAG5644807.1"/>
    </source>
</evidence>
<evidence type="ECO:0000256" key="7">
    <source>
        <dbReference type="ARBA" id="ARBA00022884"/>
    </source>
</evidence>
<reference evidence="13" key="2">
    <citation type="submission" date="2021-10" db="EMBL/GenBank/DDBJ databases">
        <title>Phylogenomics reveals ancestral predisposition of the termite-cultivated fungus Termitomyces towards a domesticated lifestyle.</title>
        <authorList>
            <person name="Auxier B."/>
            <person name="Grum-Grzhimaylo A."/>
            <person name="Cardenas M.E."/>
            <person name="Lodge J.D."/>
            <person name="Laessoe T."/>
            <person name="Pedersen O."/>
            <person name="Smith M.E."/>
            <person name="Kuyper T.W."/>
            <person name="Franco-Molano E.A."/>
            <person name="Baroni T.J."/>
            <person name="Aanen D.K."/>
        </authorList>
    </citation>
    <scope>NUCLEOTIDE SEQUENCE</scope>
    <source>
        <strain evidence="13">AP01</strain>
        <tissue evidence="13">Mycelium</tissue>
    </source>
</reference>
<sequence length="1296" mass="136036">MDVLRTDLTANNDKPLWPLSTYAPAKHEPNLLAGLDESAEELRVRAYTANQSGKGAEYVAYETERISTTEAVYANARTNLTQAYQQATKQSVAAKGANSASTTTSATGASTSAFGTPASTSAFGTPAATSAFGAPVSTSAFGAPASTSAFGAPASTSAFGTPASTSAFGAPASASAFGKPATTSAFGGATTSTSAFGAPATTSAFGKSTFGQSAFGQTATPAGTSAFGQPSQPVSAFGQPQSTSAFGQPQQPTSAFGQALQTSAIKPATGAFGSLNSSTTNTFGGGAFSAFSGQPSAFGAASSATTQPAAGVSAFGQTAFGATTAPATSAFGTPAPAVSTFSNPAAGASAFGNSAPASSAFGSTAAPTTTTSAFGNPAPATSAFGAPSAFGAAQPTTSAFGTSAFGAAAAPSAFGRQTTNTFGNTNTNTTTSAFGTAPVSTSAFPTAPPLQTGLSGQPPLSAFPMGSPSTSTLSQQAQAQPKQSSAAGTGPDFSKVKSLYTPGLSAYDQLLPPDYMKLIPATALEAFQDQRFEWGKIPDWIPPLEAMSTASASFENDPNVLAFVLLGLYESMGRLTRKRGERRNTLNPNDTKRRQALILDSLAYLLVSQPHQTVAVGAQLPPISGGSCRILVAENMATVHEEVVSHLCAMLNQLRRAREAYLEKGSASSNSAAILVQSRENTAADTKDPLNKELRALERLIFRYSWPRFRRQFMKKSRTTNFLRLLEDFEGAPAEERADLDEKGRSLLGQLQTNTHHRDMITTVGGALRVMTNSLSKARDADNHVDVVRMTSQVIRLKLGDGSESKVIRESFWRVCNEYIGMNGDEAAAEGEINVERWLTKVAAMNEHYVRVANIIAAPPFAQWLQGPVDIEAVPSEAAMHRFVTSRKTPKDAVGSAELPILPPSVPFLDGDLKELLKIPGVNERVTQDNGESKADPAIIEVSAHVHCECSLLRKIDQEDRSAIAYVGVSKPLCLLCAMYFDAYRAAKKSDIHTRECSGEVTPWLYPSSFDAFDSSIREDAALKAAIFQRLHPRAYLERFLAENVRPDGRPYDAWRDVSVNVGSISTANGSALVRLGNTTVVCGVKAEIAEPELDRPNEGFVVPNLDLPAMCSPRFKPGPPTEEAQVLSDRLNEAIVASGMIDLESLSIHPGNAAWVLYVDATCINYDGNVFDATLLAMVAALKNTTLPKATYDEESQRTICSRRTKSPLPISRTPVSMSFGLFDSTTLLADPTSFEEPLLDTTLTVVVDSRTGAIISVSQLGVEAQNSDSLQTCIRAAAARRGTLAKYVDTGGSQ</sequence>
<evidence type="ECO:0000259" key="11">
    <source>
        <dbReference type="Pfam" id="PF01138"/>
    </source>
</evidence>
<organism evidence="13 14">
    <name type="scientific">Asterophora parasitica</name>
    <dbReference type="NCBI Taxonomy" id="117018"/>
    <lineage>
        <taxon>Eukaryota</taxon>
        <taxon>Fungi</taxon>
        <taxon>Dikarya</taxon>
        <taxon>Basidiomycota</taxon>
        <taxon>Agaricomycotina</taxon>
        <taxon>Agaricomycetes</taxon>
        <taxon>Agaricomycetidae</taxon>
        <taxon>Agaricales</taxon>
        <taxon>Tricholomatineae</taxon>
        <taxon>Lyophyllaceae</taxon>
        <taxon>Asterophora</taxon>
    </lineage>
</organism>
<evidence type="ECO:0000256" key="4">
    <source>
        <dbReference type="ARBA" id="ARBA00022490"/>
    </source>
</evidence>
<feature type="compositionally biased region" description="Low complexity" evidence="10">
    <location>
        <begin position="467"/>
        <end position="487"/>
    </location>
</feature>
<gene>
    <name evidence="13" type="ORF">DXG03_007629</name>
</gene>
<evidence type="ECO:0000256" key="8">
    <source>
        <dbReference type="ARBA" id="ARBA00023242"/>
    </source>
</evidence>
<feature type="region of interest" description="Disordered" evidence="10">
    <location>
        <begin position="224"/>
        <end position="253"/>
    </location>
</feature>
<evidence type="ECO:0000256" key="3">
    <source>
        <dbReference type="ARBA" id="ARBA00006678"/>
    </source>
</evidence>
<dbReference type="InterPro" id="IPR001247">
    <property type="entry name" value="ExoRNase_PH_dom1"/>
</dbReference>
<dbReference type="InterPro" id="IPR033196">
    <property type="entry name" value="Rrp43"/>
</dbReference>
<dbReference type="GO" id="GO:0005730">
    <property type="term" value="C:nucleolus"/>
    <property type="evidence" value="ECO:0007669"/>
    <property type="project" value="UniProtKB-SubCell"/>
</dbReference>
<dbReference type="Pfam" id="PF03725">
    <property type="entry name" value="RNase_PH_C"/>
    <property type="match status" value="1"/>
</dbReference>